<proteinExistence type="predicted"/>
<dbReference type="EMBL" id="JAPZBR010000008">
    <property type="protein sequence ID" value="KAJ5342414.1"/>
    <property type="molecule type" value="Genomic_DNA"/>
</dbReference>
<reference evidence="1" key="2">
    <citation type="journal article" date="2023" name="IMA Fungus">
        <title>Comparative genomic study of the Penicillium genus elucidates a diverse pangenome and 15 lateral gene transfer events.</title>
        <authorList>
            <person name="Petersen C."/>
            <person name="Sorensen T."/>
            <person name="Nielsen M.R."/>
            <person name="Sondergaard T.E."/>
            <person name="Sorensen J.L."/>
            <person name="Fitzpatrick D.A."/>
            <person name="Frisvad J.C."/>
            <person name="Nielsen K.L."/>
        </authorList>
    </citation>
    <scope>NUCLEOTIDE SEQUENCE</scope>
    <source>
        <strain evidence="1">IBT 35675</strain>
    </source>
</reference>
<evidence type="ECO:0000313" key="2">
    <source>
        <dbReference type="Proteomes" id="UP001148299"/>
    </source>
</evidence>
<comment type="caution">
    <text evidence="1">The sequence shown here is derived from an EMBL/GenBank/DDBJ whole genome shotgun (WGS) entry which is preliminary data.</text>
</comment>
<reference evidence="1" key="1">
    <citation type="submission" date="2022-12" db="EMBL/GenBank/DDBJ databases">
        <authorList>
            <person name="Petersen C."/>
        </authorList>
    </citation>
    <scope>NUCLEOTIDE SEQUENCE</scope>
    <source>
        <strain evidence="1">IBT 35675</strain>
    </source>
</reference>
<organism evidence="1 2">
    <name type="scientific">Penicillium brevicompactum</name>
    <dbReference type="NCBI Taxonomy" id="5074"/>
    <lineage>
        <taxon>Eukaryota</taxon>
        <taxon>Fungi</taxon>
        <taxon>Dikarya</taxon>
        <taxon>Ascomycota</taxon>
        <taxon>Pezizomycotina</taxon>
        <taxon>Eurotiomycetes</taxon>
        <taxon>Eurotiomycetidae</taxon>
        <taxon>Eurotiales</taxon>
        <taxon>Aspergillaceae</taxon>
        <taxon>Penicillium</taxon>
    </lineage>
</organism>
<name>A0A9W9QSW8_PENBR</name>
<gene>
    <name evidence="1" type="ORF">N7541_011538</name>
</gene>
<protein>
    <submittedName>
        <fullName evidence="1">Uncharacterized protein</fullName>
    </submittedName>
</protein>
<keyword evidence="2" id="KW-1185">Reference proteome</keyword>
<evidence type="ECO:0000313" key="1">
    <source>
        <dbReference type="EMBL" id="KAJ5342414.1"/>
    </source>
</evidence>
<dbReference type="AlphaFoldDB" id="A0A9W9QSW8"/>
<dbReference type="Proteomes" id="UP001148299">
    <property type="component" value="Unassembled WGS sequence"/>
</dbReference>
<accession>A0A9W9QSW8</accession>
<sequence length="80" mass="8633">MAAARPVWSTWPAPTPIKSKLTALSLLQSAARWAQIDCVLGWCVVISPRLSSLRPKGPVAQDPESPFKTELTSFGDSVVI</sequence>